<dbReference type="GeneID" id="37039378"/>
<dbReference type="Proteomes" id="UP000245783">
    <property type="component" value="Unassembled WGS sequence"/>
</dbReference>
<protein>
    <submittedName>
        <fullName evidence="1">Uncharacterized protein</fullName>
    </submittedName>
</protein>
<dbReference type="AlphaFoldDB" id="A0A316VRT7"/>
<evidence type="ECO:0000313" key="1">
    <source>
        <dbReference type="EMBL" id="PWN38901.1"/>
    </source>
</evidence>
<keyword evidence="2" id="KW-1185">Reference proteome</keyword>
<evidence type="ECO:0000313" key="2">
    <source>
        <dbReference type="Proteomes" id="UP000245783"/>
    </source>
</evidence>
<accession>A0A316VRT7</accession>
<sequence length="159" mass="17908">MKPVRQISRHTRNAENSKAAGVAFGLTALRSGANGRRACQDLRHGQIGDRQCGAAPIKWHYSRETADETGQSASIALPKPPFWARRDIADHVCGDSGRRKTRFVQARHKRLTRRQTRWMYHCASRIASSRLRRTRCDMRAERMDLRRECGPGSAPGADG</sequence>
<name>A0A316VRT7_9BASI</name>
<dbReference type="InParanoid" id="A0A316VRT7"/>
<dbReference type="EMBL" id="KZ819519">
    <property type="protein sequence ID" value="PWN38901.1"/>
    <property type="molecule type" value="Genomic_DNA"/>
</dbReference>
<reference evidence="1 2" key="1">
    <citation type="journal article" date="2018" name="Mol. Biol. Evol.">
        <title>Broad Genomic Sampling Reveals a Smut Pathogenic Ancestry of the Fungal Clade Ustilaginomycotina.</title>
        <authorList>
            <person name="Kijpornyongpan T."/>
            <person name="Mondo S.J."/>
            <person name="Barry K."/>
            <person name="Sandor L."/>
            <person name="Lee J."/>
            <person name="Lipzen A."/>
            <person name="Pangilinan J."/>
            <person name="LaButti K."/>
            <person name="Hainaut M."/>
            <person name="Henrissat B."/>
            <person name="Grigoriev I.V."/>
            <person name="Spatafora J.W."/>
            <person name="Aime M.C."/>
        </authorList>
    </citation>
    <scope>NUCLEOTIDE SEQUENCE [LARGE SCALE GENOMIC DNA]</scope>
    <source>
        <strain evidence="1 2">MCA 4658</strain>
    </source>
</reference>
<dbReference type="OrthoDB" id="10564118at2759"/>
<gene>
    <name evidence="1" type="ORF">IE81DRAFT_64249</name>
</gene>
<dbReference type="RefSeq" id="XP_025366061.1">
    <property type="nucleotide sequence ID" value="XM_025517508.1"/>
</dbReference>
<organism evidence="1 2">
    <name type="scientific">Ceraceosorus guamensis</name>
    <dbReference type="NCBI Taxonomy" id="1522189"/>
    <lineage>
        <taxon>Eukaryota</taxon>
        <taxon>Fungi</taxon>
        <taxon>Dikarya</taxon>
        <taxon>Basidiomycota</taxon>
        <taxon>Ustilaginomycotina</taxon>
        <taxon>Exobasidiomycetes</taxon>
        <taxon>Ceraceosorales</taxon>
        <taxon>Ceraceosoraceae</taxon>
        <taxon>Ceraceosorus</taxon>
    </lineage>
</organism>
<proteinExistence type="predicted"/>